<sequence length="64" mass="7089">MRLVYAYAGFSLGVALYFLVLTALGLRTPDISIGAARVNLFVVVAAAFVIFTLYVVYRLTERRS</sequence>
<reference evidence="2 3" key="1">
    <citation type="journal article" date="2012" name="J. Bacteriol.">
        <title>Complete genome sequence of strain 1860, a crenarchaeon of the genus pyrobaculum able to grow with various electron acceptors.</title>
        <authorList>
            <person name="Mardanov A.V."/>
            <person name="Gumerov V.M."/>
            <person name="Slobodkina G.B."/>
            <person name="Beletsky A.V."/>
            <person name="Bonch-Osmolovskaya E.A."/>
            <person name="Ravin N.V."/>
            <person name="Skryabin K.G."/>
        </authorList>
    </citation>
    <scope>NUCLEOTIDE SEQUENCE [LARGE SCALE GENOMIC DNA]</scope>
    <source>
        <strain evidence="2 3">1860</strain>
    </source>
</reference>
<evidence type="ECO:0000313" key="3">
    <source>
        <dbReference type="Proteomes" id="UP000005867"/>
    </source>
</evidence>
<dbReference type="AlphaFoldDB" id="G7VBA4"/>
<evidence type="ECO:0000313" key="2">
    <source>
        <dbReference type="EMBL" id="AET33601.1"/>
    </source>
</evidence>
<dbReference type="Proteomes" id="UP000005867">
    <property type="component" value="Chromosome"/>
</dbReference>
<name>G7VBA4_9CREN</name>
<proteinExistence type="predicted"/>
<dbReference type="GeneID" id="11596700"/>
<dbReference type="OrthoDB" id="26354at2157"/>
<keyword evidence="1" id="KW-0472">Membrane</keyword>
<dbReference type="RefSeq" id="WP_014289426.1">
    <property type="nucleotide sequence ID" value="NC_016645.1"/>
</dbReference>
<dbReference type="EMBL" id="CP003098">
    <property type="protein sequence ID" value="AET33601.1"/>
    <property type="molecule type" value="Genomic_DNA"/>
</dbReference>
<protein>
    <recommendedName>
        <fullName evidence="4">Respiratory chain protein</fullName>
    </recommendedName>
</protein>
<keyword evidence="1" id="KW-0812">Transmembrane</keyword>
<dbReference type="STRING" id="1104324.P186_2209"/>
<organism evidence="2 3">
    <name type="scientific">Pyrobaculum ferrireducens</name>
    <dbReference type="NCBI Taxonomy" id="1104324"/>
    <lineage>
        <taxon>Archaea</taxon>
        <taxon>Thermoproteota</taxon>
        <taxon>Thermoprotei</taxon>
        <taxon>Thermoproteales</taxon>
        <taxon>Thermoproteaceae</taxon>
        <taxon>Pyrobaculum</taxon>
    </lineage>
</organism>
<gene>
    <name evidence="2" type="ORF">P186_2209</name>
</gene>
<feature type="transmembrane region" description="Helical" evidence="1">
    <location>
        <begin position="38"/>
        <end position="57"/>
    </location>
</feature>
<feature type="transmembrane region" description="Helical" evidence="1">
    <location>
        <begin position="6"/>
        <end position="26"/>
    </location>
</feature>
<dbReference type="eggNOG" id="arCOG05446">
    <property type="taxonomic scope" value="Archaea"/>
</dbReference>
<dbReference type="HOGENOM" id="CLU_2857241_0_0_2"/>
<evidence type="ECO:0008006" key="4">
    <source>
        <dbReference type="Google" id="ProtNLM"/>
    </source>
</evidence>
<dbReference type="BioCyc" id="PSP1104324:GJSN-2160-MONOMER"/>
<evidence type="ECO:0000256" key="1">
    <source>
        <dbReference type="SAM" id="Phobius"/>
    </source>
</evidence>
<accession>G7VBA4</accession>
<keyword evidence="3" id="KW-1185">Reference proteome</keyword>
<keyword evidence="1" id="KW-1133">Transmembrane helix</keyword>
<dbReference type="KEGG" id="pyr:P186_2209"/>